<feature type="domain" description="ABC transporter" evidence="7">
    <location>
        <begin position="75"/>
        <end position="311"/>
    </location>
</feature>
<reference evidence="8" key="1">
    <citation type="submission" date="2021-10" db="EMBL/GenBank/DDBJ databases">
        <title>The complete genome sequence of Leeia sp. TBRC 13508.</title>
        <authorList>
            <person name="Charoenyingcharoen P."/>
            <person name="Yukphan P."/>
        </authorList>
    </citation>
    <scope>NUCLEOTIDE SEQUENCE</scope>
    <source>
        <strain evidence="8">TBRC 13508</strain>
    </source>
</reference>
<keyword evidence="6" id="KW-0472">Membrane</keyword>
<comment type="similarity">
    <text evidence="1 6">Belongs to the ABC transporter superfamily.</text>
</comment>
<dbReference type="InterPro" id="IPR003439">
    <property type="entry name" value="ABC_transporter-like_ATP-bd"/>
</dbReference>
<evidence type="ECO:0000256" key="5">
    <source>
        <dbReference type="ARBA" id="ARBA00022840"/>
    </source>
</evidence>
<gene>
    <name evidence="8" type="ORF">LIN78_16370</name>
</gene>
<accession>A0ABS8DA87</accession>
<comment type="caution">
    <text evidence="8">The sequence shown here is derived from an EMBL/GenBank/DDBJ whole genome shotgun (WGS) entry which is preliminary data.</text>
</comment>
<protein>
    <recommendedName>
        <fullName evidence="6">Quaternary amine transport ATP-binding protein</fullName>
        <ecNumber evidence="6">7.6.2.9</ecNumber>
    </recommendedName>
</protein>
<name>A0ABS8DA87_9NEIS</name>
<dbReference type="PANTHER" id="PTHR43869">
    <property type="entry name" value="GLYCINE BETAINE/PROLINE BETAINE TRANSPORT SYSTEM ATP-BINDING PROTEIN PROV"/>
    <property type="match status" value="1"/>
</dbReference>
<dbReference type="InterPro" id="IPR005892">
    <property type="entry name" value="Gly-betaine_transp_ATP-bd"/>
</dbReference>
<dbReference type="NCBIfam" id="TIGR01186">
    <property type="entry name" value="proV"/>
    <property type="match status" value="1"/>
</dbReference>
<dbReference type="GO" id="GO:0005524">
    <property type="term" value="F:ATP binding"/>
    <property type="evidence" value="ECO:0007669"/>
    <property type="project" value="UniProtKB-KW"/>
</dbReference>
<evidence type="ECO:0000313" key="8">
    <source>
        <dbReference type="EMBL" id="MCB6185124.1"/>
    </source>
</evidence>
<dbReference type="Pfam" id="PF00005">
    <property type="entry name" value="ABC_tran"/>
    <property type="match status" value="1"/>
</dbReference>
<comment type="subunit">
    <text evidence="6">The complex is probably composed of two ATP-binding proteins, two transmembrane proteins and a solute-binding protein.</text>
</comment>
<comment type="subcellular location">
    <subcellularLocation>
        <location evidence="6">Cell inner membrane</location>
        <topology evidence="6">Peripheral membrane protein</topology>
    </subcellularLocation>
</comment>
<evidence type="ECO:0000256" key="4">
    <source>
        <dbReference type="ARBA" id="ARBA00022741"/>
    </source>
</evidence>
<keyword evidence="6" id="KW-0997">Cell inner membrane</keyword>
<dbReference type="InterPro" id="IPR051921">
    <property type="entry name" value="ABC_osmolyte_uptake_ATP-bind"/>
</dbReference>
<keyword evidence="9" id="KW-1185">Reference proteome</keyword>
<dbReference type="SUPFAM" id="SSF52540">
    <property type="entry name" value="P-loop containing nucleoside triphosphate hydrolases"/>
    <property type="match status" value="1"/>
</dbReference>
<dbReference type="InterPro" id="IPR017871">
    <property type="entry name" value="ABC_transporter-like_CS"/>
</dbReference>
<comment type="catalytic activity">
    <reaction evidence="6">
        <text>a quaternary ammonium(out) + ATP + H2O = a quaternary ammonium(in) + ADP + phosphate + H(+)</text>
        <dbReference type="Rhea" id="RHEA:11036"/>
        <dbReference type="ChEBI" id="CHEBI:15377"/>
        <dbReference type="ChEBI" id="CHEBI:15378"/>
        <dbReference type="ChEBI" id="CHEBI:30616"/>
        <dbReference type="ChEBI" id="CHEBI:35267"/>
        <dbReference type="ChEBI" id="CHEBI:43474"/>
        <dbReference type="ChEBI" id="CHEBI:456216"/>
    </reaction>
</comment>
<keyword evidence="4 6" id="KW-0547">Nucleotide-binding</keyword>
<dbReference type="PROSITE" id="PS50893">
    <property type="entry name" value="ABC_TRANSPORTER_2"/>
    <property type="match status" value="1"/>
</dbReference>
<evidence type="ECO:0000256" key="1">
    <source>
        <dbReference type="ARBA" id="ARBA00005417"/>
    </source>
</evidence>
<organism evidence="8 9">
    <name type="scientific">Leeia speluncae</name>
    <dbReference type="NCBI Taxonomy" id="2884804"/>
    <lineage>
        <taxon>Bacteria</taxon>
        <taxon>Pseudomonadati</taxon>
        <taxon>Pseudomonadota</taxon>
        <taxon>Betaproteobacteria</taxon>
        <taxon>Neisseriales</taxon>
        <taxon>Leeiaceae</taxon>
        <taxon>Leeia</taxon>
    </lineage>
</organism>
<evidence type="ECO:0000256" key="2">
    <source>
        <dbReference type="ARBA" id="ARBA00022448"/>
    </source>
</evidence>
<dbReference type="SMART" id="SM00382">
    <property type="entry name" value="AAA"/>
    <property type="match status" value="1"/>
</dbReference>
<proteinExistence type="inferred from homology"/>
<dbReference type="EMBL" id="JAJBZT010000012">
    <property type="protein sequence ID" value="MCB6185124.1"/>
    <property type="molecule type" value="Genomic_DNA"/>
</dbReference>
<evidence type="ECO:0000313" key="9">
    <source>
        <dbReference type="Proteomes" id="UP001165395"/>
    </source>
</evidence>
<dbReference type="Gene3D" id="3.40.50.300">
    <property type="entry name" value="P-loop containing nucleotide triphosphate hydrolases"/>
    <property type="match status" value="1"/>
</dbReference>
<keyword evidence="2 6" id="KW-0813">Transport</keyword>
<evidence type="ECO:0000256" key="3">
    <source>
        <dbReference type="ARBA" id="ARBA00022475"/>
    </source>
</evidence>
<keyword evidence="3" id="KW-1003">Cell membrane</keyword>
<dbReference type="InterPro" id="IPR003593">
    <property type="entry name" value="AAA+_ATPase"/>
</dbReference>
<dbReference type="PROSITE" id="PS00211">
    <property type="entry name" value="ABC_TRANSPORTER_1"/>
    <property type="match status" value="1"/>
</dbReference>
<keyword evidence="5 6" id="KW-0067">ATP-binding</keyword>
<evidence type="ECO:0000256" key="6">
    <source>
        <dbReference type="RuleBase" id="RU369116"/>
    </source>
</evidence>
<dbReference type="EC" id="7.6.2.9" evidence="6"/>
<dbReference type="RefSeq" id="WP_227181955.1">
    <property type="nucleotide sequence ID" value="NZ_JAJBZT010000012.1"/>
</dbReference>
<sequence length="389" mass="43084">MERDGEIIKSHWRHISYMSPMISFRTLQHQLDGSKKMMNETNLVKQKAAVECKGVWKIFGNQSPKSIEAAKSGRYEKDQLLKEFGCVAAVAGANFSIAEGETFCIIGLSGSGKSTLIRHFNRLIEPTSGEVIVRGKDICKLKAAELRDLRSRVIGMVFQQVALLPYRTVLQNVMLTLEVQGCNSTISKEKSLAALETVGLKNWADRYPRELSGGMQQRVGIARALAANPDVLLMDEPFSALDPLIRKQLQIEFRQLSTSLKKTTIFITHDIEEAIRIGDRIAIMREGKIIQIGTPEEIALHPVDDYVANFMEGVSRLKLVKAHSVMEAVNSSELESLSSCTKADVNASLEELIDASIGSHSDKLAIVENHEIVGVVSRETLLKSVRASH</sequence>
<dbReference type="Proteomes" id="UP001165395">
    <property type="component" value="Unassembled WGS sequence"/>
</dbReference>
<evidence type="ECO:0000259" key="7">
    <source>
        <dbReference type="PROSITE" id="PS50893"/>
    </source>
</evidence>
<dbReference type="PANTHER" id="PTHR43869:SF1">
    <property type="entry name" value="GLYCINE BETAINE_PROLINE BETAINE TRANSPORT SYSTEM ATP-BINDING PROTEIN PROV"/>
    <property type="match status" value="1"/>
</dbReference>
<dbReference type="InterPro" id="IPR027417">
    <property type="entry name" value="P-loop_NTPase"/>
</dbReference>